<name>A0A917P383_9ACTN</name>
<proteinExistence type="predicted"/>
<reference evidence="2" key="2">
    <citation type="submission" date="2020-09" db="EMBL/GenBank/DDBJ databases">
        <authorList>
            <person name="Sun Q."/>
            <person name="Ohkuma M."/>
        </authorList>
    </citation>
    <scope>NUCLEOTIDE SEQUENCE</scope>
    <source>
        <strain evidence="2">JCM 3086</strain>
    </source>
</reference>
<dbReference type="Proteomes" id="UP000657574">
    <property type="component" value="Unassembled WGS sequence"/>
</dbReference>
<sequence>MGPAASGVSREGWTGGRVCFAVTAADRTARPAAWHMHAAAQVRASGPARRPLLAEDTQHPGRFVKFIRELRITGHAPAHTGSPARTGCGRTRPAGTAREA</sequence>
<accession>A0A917P383</accession>
<feature type="region of interest" description="Disordered" evidence="1">
    <location>
        <begin position="74"/>
        <end position="100"/>
    </location>
</feature>
<comment type="caution">
    <text evidence="2">The sequence shown here is derived from an EMBL/GenBank/DDBJ whole genome shotgun (WGS) entry which is preliminary data.</text>
</comment>
<gene>
    <name evidence="2" type="ORF">GCM10010121_082670</name>
</gene>
<evidence type="ECO:0000313" key="3">
    <source>
        <dbReference type="Proteomes" id="UP000657574"/>
    </source>
</evidence>
<reference evidence="2" key="1">
    <citation type="journal article" date="2014" name="Int. J. Syst. Evol. Microbiol.">
        <title>Complete genome sequence of Corynebacterium casei LMG S-19264T (=DSM 44701T), isolated from a smear-ripened cheese.</title>
        <authorList>
            <consortium name="US DOE Joint Genome Institute (JGI-PGF)"/>
            <person name="Walter F."/>
            <person name="Albersmeier A."/>
            <person name="Kalinowski J."/>
            <person name="Ruckert C."/>
        </authorList>
    </citation>
    <scope>NUCLEOTIDE SEQUENCE</scope>
    <source>
        <strain evidence="2">JCM 3086</strain>
    </source>
</reference>
<keyword evidence="3" id="KW-1185">Reference proteome</keyword>
<evidence type="ECO:0000256" key="1">
    <source>
        <dbReference type="SAM" id="MobiDB-lite"/>
    </source>
</evidence>
<protein>
    <submittedName>
        <fullName evidence="2">Uncharacterized protein</fullName>
    </submittedName>
</protein>
<organism evidence="2 3">
    <name type="scientific">Streptomyces brasiliensis</name>
    <dbReference type="NCBI Taxonomy" id="1954"/>
    <lineage>
        <taxon>Bacteria</taxon>
        <taxon>Bacillati</taxon>
        <taxon>Actinomycetota</taxon>
        <taxon>Actinomycetes</taxon>
        <taxon>Kitasatosporales</taxon>
        <taxon>Streptomycetaceae</taxon>
        <taxon>Streptomyces</taxon>
    </lineage>
</organism>
<dbReference type="AlphaFoldDB" id="A0A917P383"/>
<evidence type="ECO:0000313" key="2">
    <source>
        <dbReference type="EMBL" id="GGJ59446.1"/>
    </source>
</evidence>
<dbReference type="EMBL" id="BMQA01000060">
    <property type="protein sequence ID" value="GGJ59446.1"/>
    <property type="molecule type" value="Genomic_DNA"/>
</dbReference>